<organism evidence="3 4">
    <name type="scientific">Caballeronia udeis</name>
    <dbReference type="NCBI Taxonomy" id="1232866"/>
    <lineage>
        <taxon>Bacteria</taxon>
        <taxon>Pseudomonadati</taxon>
        <taxon>Pseudomonadota</taxon>
        <taxon>Betaproteobacteria</taxon>
        <taxon>Burkholderiales</taxon>
        <taxon>Burkholderiaceae</taxon>
        <taxon>Caballeronia</taxon>
    </lineage>
</organism>
<keyword evidence="2" id="KW-0313">Glucose metabolism</keyword>
<dbReference type="EMBL" id="FCOK02000022">
    <property type="protein sequence ID" value="SAL37272.1"/>
    <property type="molecule type" value="Genomic_DNA"/>
</dbReference>
<dbReference type="RefSeq" id="WP_062086971.1">
    <property type="nucleotide sequence ID" value="NZ_FCOK02000022.1"/>
</dbReference>
<evidence type="ECO:0000313" key="4">
    <source>
        <dbReference type="Proteomes" id="UP000054683"/>
    </source>
</evidence>
<proteinExistence type="inferred from homology"/>
<dbReference type="SUPFAM" id="SSF50974">
    <property type="entry name" value="Nitrous oxide reductase, N-terminal domain"/>
    <property type="match status" value="1"/>
</dbReference>
<dbReference type="InterPro" id="IPR011045">
    <property type="entry name" value="N2O_reductase_N"/>
</dbReference>
<sequence length="370" mass="39098">MTTTTLVFVGCINRAVPYFVSANGRGVATFRLDDATGKLTPLTENADVPNPSYLTILPHRHLLFATSEVFGCAEGSVSAYRITAATGELTLLNVQATRGSLSAHCNTDRDGQCVLVANYGHAVANEIPGRHVASFPILENGEIGPARSAFSHRGRGPDEARQSLPHAHCVMPSPDNRFAVVTDLGTDELVTYQLDAAAGCLTRVDGSPVKLPPGSGPRHAVFHPNGVLVYVINELNTTIGRFDYSPQDGTLRLLDVVPALPDHATPSHSAALQIAADGRFLYGSFRGDDSIACYPLGPDGRVLPPTIQSSGGKTPRSFTLSPSGRFLLVANQDSDLLVSFRIDPLTGQLGEQVDAAQVGTPTCVQAASFG</sequence>
<dbReference type="InterPro" id="IPR019405">
    <property type="entry name" value="Lactonase_7-beta_prop"/>
</dbReference>
<dbReference type="GO" id="GO:0006006">
    <property type="term" value="P:glucose metabolic process"/>
    <property type="evidence" value="ECO:0007669"/>
    <property type="project" value="UniProtKB-KW"/>
</dbReference>
<dbReference type="PANTHER" id="PTHR30344:SF1">
    <property type="entry name" value="6-PHOSPHOGLUCONOLACTONASE"/>
    <property type="match status" value="1"/>
</dbReference>
<evidence type="ECO:0000256" key="1">
    <source>
        <dbReference type="ARBA" id="ARBA00005564"/>
    </source>
</evidence>
<evidence type="ECO:0000256" key="2">
    <source>
        <dbReference type="ARBA" id="ARBA00022526"/>
    </source>
</evidence>
<evidence type="ECO:0000313" key="3">
    <source>
        <dbReference type="EMBL" id="SAL37272.1"/>
    </source>
</evidence>
<dbReference type="InterPro" id="IPR015943">
    <property type="entry name" value="WD40/YVTN_repeat-like_dom_sf"/>
</dbReference>
<dbReference type="Gene3D" id="2.130.10.10">
    <property type="entry name" value="YVTN repeat-like/Quinoprotein amine dehydrogenase"/>
    <property type="match status" value="1"/>
</dbReference>
<dbReference type="GO" id="GO:0005829">
    <property type="term" value="C:cytosol"/>
    <property type="evidence" value="ECO:0007669"/>
    <property type="project" value="TreeGrafter"/>
</dbReference>
<name>A0A158GYZ5_9BURK</name>
<gene>
    <name evidence="3" type="ORF">AWB69_03620</name>
</gene>
<dbReference type="InterPro" id="IPR050282">
    <property type="entry name" value="Cycloisomerase_2"/>
</dbReference>
<dbReference type="PANTHER" id="PTHR30344">
    <property type="entry name" value="6-PHOSPHOGLUCONOLACTONASE-RELATED"/>
    <property type="match status" value="1"/>
</dbReference>
<dbReference type="OrthoDB" id="9790815at2"/>
<dbReference type="Pfam" id="PF10282">
    <property type="entry name" value="Lactonase"/>
    <property type="match status" value="1"/>
</dbReference>
<dbReference type="Proteomes" id="UP000054683">
    <property type="component" value="Unassembled WGS sequence"/>
</dbReference>
<dbReference type="AlphaFoldDB" id="A0A158GYZ5"/>
<keyword evidence="2" id="KW-0119">Carbohydrate metabolism</keyword>
<dbReference type="GO" id="GO:0017057">
    <property type="term" value="F:6-phosphogluconolactonase activity"/>
    <property type="evidence" value="ECO:0007669"/>
    <property type="project" value="TreeGrafter"/>
</dbReference>
<protein>
    <submittedName>
        <fullName evidence="3">6-phosphogluconolactonase</fullName>
    </submittedName>
</protein>
<accession>A0A158GYZ5</accession>
<reference evidence="3 4" key="1">
    <citation type="submission" date="2016-01" db="EMBL/GenBank/DDBJ databases">
        <authorList>
            <person name="Oliw E.H."/>
        </authorList>
    </citation>
    <scope>NUCLEOTIDE SEQUENCE [LARGE SCALE GENOMIC DNA]</scope>
    <source>
        <strain evidence="3">LMG 27134</strain>
    </source>
</reference>
<comment type="similarity">
    <text evidence="1">Belongs to the cycloisomerase 2 family.</text>
</comment>